<proteinExistence type="predicted"/>
<evidence type="ECO:0000313" key="2">
    <source>
        <dbReference type="Proteomes" id="UP001341840"/>
    </source>
</evidence>
<dbReference type="EMBL" id="JASCZI010030458">
    <property type="protein sequence ID" value="MED6122785.1"/>
    <property type="molecule type" value="Genomic_DNA"/>
</dbReference>
<dbReference type="Proteomes" id="UP001341840">
    <property type="component" value="Unassembled WGS sequence"/>
</dbReference>
<reference evidence="1 2" key="1">
    <citation type="journal article" date="2023" name="Plants (Basel)">
        <title>Bridging the Gap: Combining Genomics and Transcriptomics Approaches to Understand Stylosanthes scabra, an Orphan Legume from the Brazilian Caatinga.</title>
        <authorList>
            <person name="Ferreira-Neto J.R.C."/>
            <person name="da Silva M.D."/>
            <person name="Binneck E."/>
            <person name="de Melo N.F."/>
            <person name="da Silva R.H."/>
            <person name="de Melo A.L.T.M."/>
            <person name="Pandolfi V."/>
            <person name="Bustamante F.O."/>
            <person name="Brasileiro-Vidal A.C."/>
            <person name="Benko-Iseppon A.M."/>
        </authorList>
    </citation>
    <scope>NUCLEOTIDE SEQUENCE [LARGE SCALE GENOMIC DNA]</scope>
    <source>
        <tissue evidence="1">Leaves</tissue>
    </source>
</reference>
<comment type="caution">
    <text evidence="1">The sequence shown here is derived from an EMBL/GenBank/DDBJ whole genome shotgun (WGS) entry which is preliminary data.</text>
</comment>
<keyword evidence="2" id="KW-1185">Reference proteome</keyword>
<sequence>MQPDQANRRSSSETLLILRRFIARGYSRRCHRSILRPSSSSSSSLRLPPRHPFRCLQRCDGVELKLAGCLHPAAHDGHYRHSALSLLVCSSPIRLYHLSSSSAETILLPPTILQLRSTLGPAAVGASIRSCWCLGPPICYSAPPLVVSGL</sequence>
<evidence type="ECO:0000313" key="1">
    <source>
        <dbReference type="EMBL" id="MED6122785.1"/>
    </source>
</evidence>
<accession>A0ABU6RFN4</accession>
<name>A0ABU6RFN4_9FABA</name>
<protein>
    <submittedName>
        <fullName evidence="1">Uncharacterized protein</fullName>
    </submittedName>
</protein>
<organism evidence="1 2">
    <name type="scientific">Stylosanthes scabra</name>
    <dbReference type="NCBI Taxonomy" id="79078"/>
    <lineage>
        <taxon>Eukaryota</taxon>
        <taxon>Viridiplantae</taxon>
        <taxon>Streptophyta</taxon>
        <taxon>Embryophyta</taxon>
        <taxon>Tracheophyta</taxon>
        <taxon>Spermatophyta</taxon>
        <taxon>Magnoliopsida</taxon>
        <taxon>eudicotyledons</taxon>
        <taxon>Gunneridae</taxon>
        <taxon>Pentapetalae</taxon>
        <taxon>rosids</taxon>
        <taxon>fabids</taxon>
        <taxon>Fabales</taxon>
        <taxon>Fabaceae</taxon>
        <taxon>Papilionoideae</taxon>
        <taxon>50 kb inversion clade</taxon>
        <taxon>dalbergioids sensu lato</taxon>
        <taxon>Dalbergieae</taxon>
        <taxon>Pterocarpus clade</taxon>
        <taxon>Stylosanthes</taxon>
    </lineage>
</organism>
<gene>
    <name evidence="1" type="ORF">PIB30_043162</name>
</gene>